<evidence type="ECO:0000259" key="7">
    <source>
        <dbReference type="Pfam" id="PF02770"/>
    </source>
</evidence>
<sequence>IVTTAEASPDGKSYVVNGAKKWITNGVFADYATMAVRTGGPGSGPRGISLLVVPLKDHPGVSLRRIKVAGQISAGTSFIELDDVKVPRENLIGEEGMGMHYIMNNFNHERLFIAVGVTRQSRVALSAAFEYCLKREAFGKTLMDQPVVRHRLAKCLARLESQQTWVESFAYQLTKMPKEQGDKELGGLTALCKANAGKVLDECARCAVLLFGGNGYTRSGQGEIAEKIYREVPGARIPGGSEDVLFDLAIRQTVKLYKEKTAQLKKQSHL</sequence>
<dbReference type="InterPro" id="IPR050741">
    <property type="entry name" value="Acyl-CoA_dehydrogenase"/>
</dbReference>
<dbReference type="InterPro" id="IPR036250">
    <property type="entry name" value="AcylCo_DH-like_C"/>
</dbReference>
<dbReference type="InterPro" id="IPR009100">
    <property type="entry name" value="AcylCoA_DH/oxidase_NM_dom_sf"/>
</dbReference>
<dbReference type="SUPFAM" id="SSF56645">
    <property type="entry name" value="Acyl-CoA dehydrogenase NM domain-like"/>
    <property type="match status" value="1"/>
</dbReference>
<feature type="domain" description="Acyl-CoA dehydrogenase/oxidase C-terminal" evidence="6">
    <location>
        <begin position="96"/>
        <end position="251"/>
    </location>
</feature>
<keyword evidence="4 5" id="KW-0560">Oxidoreductase</keyword>
<keyword evidence="9" id="KW-1185">Reference proteome</keyword>
<dbReference type="Proteomes" id="UP000766486">
    <property type="component" value="Unassembled WGS sequence"/>
</dbReference>
<dbReference type="Pfam" id="PF00441">
    <property type="entry name" value="Acyl-CoA_dh_1"/>
    <property type="match status" value="1"/>
</dbReference>
<evidence type="ECO:0000256" key="1">
    <source>
        <dbReference type="ARBA" id="ARBA00009347"/>
    </source>
</evidence>
<dbReference type="Gene3D" id="1.20.140.10">
    <property type="entry name" value="Butyryl-CoA Dehydrogenase, subunit A, domain 3"/>
    <property type="match status" value="1"/>
</dbReference>
<keyword evidence="3 5" id="KW-0274">FAD</keyword>
<evidence type="ECO:0000256" key="3">
    <source>
        <dbReference type="ARBA" id="ARBA00022827"/>
    </source>
</evidence>
<dbReference type="InterPro" id="IPR006091">
    <property type="entry name" value="Acyl-CoA_Oxase/DH_mid-dom"/>
</dbReference>
<accession>A0ABY6TV27</accession>
<dbReference type="InterPro" id="IPR046373">
    <property type="entry name" value="Acyl-CoA_Oxase/DH_mid-dom_sf"/>
</dbReference>
<evidence type="ECO:0000313" key="9">
    <source>
        <dbReference type="Proteomes" id="UP000766486"/>
    </source>
</evidence>
<dbReference type="EMBL" id="CABFNS010000629">
    <property type="protein sequence ID" value="VUC22514.1"/>
    <property type="molecule type" value="Genomic_DNA"/>
</dbReference>
<protein>
    <recommendedName>
        <fullName evidence="10">Acyl-CoA dehydrogenase/oxidase C-terminal domain-containing protein</fullName>
    </recommendedName>
</protein>
<keyword evidence="2 5" id="KW-0285">Flavoprotein</keyword>
<evidence type="ECO:0000313" key="8">
    <source>
        <dbReference type="EMBL" id="VUC22514.1"/>
    </source>
</evidence>
<reference evidence="8 9" key="1">
    <citation type="submission" date="2019-06" db="EMBL/GenBank/DDBJ databases">
        <authorList>
            <person name="Broberg M."/>
        </authorList>
    </citation>
    <scope>NUCLEOTIDE SEQUENCE [LARGE SCALE GENOMIC DNA]</scope>
</reference>
<comment type="cofactor">
    <cofactor evidence="5">
        <name>FAD</name>
        <dbReference type="ChEBI" id="CHEBI:57692"/>
    </cofactor>
</comment>
<dbReference type="InterPro" id="IPR009075">
    <property type="entry name" value="AcylCo_DH/oxidase_C"/>
</dbReference>
<evidence type="ECO:0008006" key="10">
    <source>
        <dbReference type="Google" id="ProtNLM"/>
    </source>
</evidence>
<evidence type="ECO:0000256" key="5">
    <source>
        <dbReference type="RuleBase" id="RU362125"/>
    </source>
</evidence>
<dbReference type="Pfam" id="PF02770">
    <property type="entry name" value="Acyl-CoA_dh_M"/>
    <property type="match status" value="1"/>
</dbReference>
<comment type="similarity">
    <text evidence="1 5">Belongs to the acyl-CoA dehydrogenase family.</text>
</comment>
<dbReference type="PANTHER" id="PTHR48083:SF15">
    <property type="entry name" value="ACYL-COA DEHYDROGENASE APDG"/>
    <property type="match status" value="1"/>
</dbReference>
<comment type="caution">
    <text evidence="8">The sequence shown here is derived from an EMBL/GenBank/DDBJ whole genome shotgun (WGS) entry which is preliminary data.</text>
</comment>
<evidence type="ECO:0000256" key="4">
    <source>
        <dbReference type="ARBA" id="ARBA00023002"/>
    </source>
</evidence>
<feature type="domain" description="Acyl-CoA oxidase/dehydrogenase middle" evidence="7">
    <location>
        <begin position="3"/>
        <end position="84"/>
    </location>
</feature>
<dbReference type="Gene3D" id="2.40.110.10">
    <property type="entry name" value="Butyryl-CoA Dehydrogenase, subunit A, domain 2"/>
    <property type="match status" value="1"/>
</dbReference>
<evidence type="ECO:0000259" key="6">
    <source>
        <dbReference type="Pfam" id="PF00441"/>
    </source>
</evidence>
<dbReference type="SUPFAM" id="SSF47203">
    <property type="entry name" value="Acyl-CoA dehydrogenase C-terminal domain-like"/>
    <property type="match status" value="1"/>
</dbReference>
<dbReference type="PANTHER" id="PTHR48083">
    <property type="entry name" value="MEDIUM-CHAIN SPECIFIC ACYL-COA DEHYDROGENASE, MITOCHONDRIAL-RELATED"/>
    <property type="match status" value="1"/>
</dbReference>
<organism evidence="8 9">
    <name type="scientific">Bionectria ochroleuca</name>
    <name type="common">Gliocladium roseum</name>
    <dbReference type="NCBI Taxonomy" id="29856"/>
    <lineage>
        <taxon>Eukaryota</taxon>
        <taxon>Fungi</taxon>
        <taxon>Dikarya</taxon>
        <taxon>Ascomycota</taxon>
        <taxon>Pezizomycotina</taxon>
        <taxon>Sordariomycetes</taxon>
        <taxon>Hypocreomycetidae</taxon>
        <taxon>Hypocreales</taxon>
        <taxon>Bionectriaceae</taxon>
        <taxon>Clonostachys</taxon>
    </lineage>
</organism>
<dbReference type="CDD" id="cd00567">
    <property type="entry name" value="ACAD"/>
    <property type="match status" value="1"/>
</dbReference>
<name>A0ABY6TV27_BIOOC</name>
<proteinExistence type="inferred from homology"/>
<evidence type="ECO:0000256" key="2">
    <source>
        <dbReference type="ARBA" id="ARBA00022630"/>
    </source>
</evidence>
<feature type="non-terminal residue" evidence="8">
    <location>
        <position position="1"/>
    </location>
</feature>
<gene>
    <name evidence="8" type="ORF">CLO192961_LOCUS88056</name>
</gene>